<reference evidence="2 3" key="1">
    <citation type="journal article" date="2015" name="Sci. Rep.">
        <title>Chromosome-level genome map provides insights into diverse defense mechanisms in the medicinal fungus Ganoderma sinense.</title>
        <authorList>
            <person name="Zhu Y."/>
            <person name="Xu J."/>
            <person name="Sun C."/>
            <person name="Zhou S."/>
            <person name="Xu H."/>
            <person name="Nelson D.R."/>
            <person name="Qian J."/>
            <person name="Song J."/>
            <person name="Luo H."/>
            <person name="Xiang L."/>
            <person name="Li Y."/>
            <person name="Xu Z."/>
            <person name="Ji A."/>
            <person name="Wang L."/>
            <person name="Lu S."/>
            <person name="Hayward A."/>
            <person name="Sun W."/>
            <person name="Li X."/>
            <person name="Schwartz D.C."/>
            <person name="Wang Y."/>
            <person name="Chen S."/>
        </authorList>
    </citation>
    <scope>NUCLEOTIDE SEQUENCE [LARGE SCALE GENOMIC DNA]</scope>
    <source>
        <strain evidence="2 3">ZZ0214-1</strain>
    </source>
</reference>
<protein>
    <submittedName>
        <fullName evidence="2">Uncharacterized protein</fullName>
    </submittedName>
</protein>
<organism evidence="2 3">
    <name type="scientific">Ganoderma sinense ZZ0214-1</name>
    <dbReference type="NCBI Taxonomy" id="1077348"/>
    <lineage>
        <taxon>Eukaryota</taxon>
        <taxon>Fungi</taxon>
        <taxon>Dikarya</taxon>
        <taxon>Basidiomycota</taxon>
        <taxon>Agaricomycotina</taxon>
        <taxon>Agaricomycetes</taxon>
        <taxon>Polyporales</taxon>
        <taxon>Polyporaceae</taxon>
        <taxon>Ganoderma</taxon>
    </lineage>
</organism>
<feature type="coiled-coil region" evidence="1">
    <location>
        <begin position="149"/>
        <end position="190"/>
    </location>
</feature>
<evidence type="ECO:0000313" key="3">
    <source>
        <dbReference type="Proteomes" id="UP000230002"/>
    </source>
</evidence>
<dbReference type="OrthoDB" id="2754287at2759"/>
<proteinExistence type="predicted"/>
<accession>A0A2G8SIK0</accession>
<dbReference type="EMBL" id="AYKW01000007">
    <property type="protein sequence ID" value="PIL33580.1"/>
    <property type="molecule type" value="Genomic_DNA"/>
</dbReference>
<sequence length="568" mass="62554">MSNFQDSEETVSRVLELVSHLGGPSCTEDELKWAADIPAGKRLLDWLVGQFPDPTFTDRMAGSNHDPSPAHDVSGPIQTAVSPIALYSEEMEILDALKAEDSRVAAREPRGVSIPAAYELPSQLRARTKVLNAEAVLLERQGNRLKYRLNATKAMAKDLKHSIHALRKQIQDLDGSIQDQQQRLADFSAETDSGMAQHVDLASRALQDVIPASTSDSSNILDAYGADLASLSGSRAAAASVVKELYLTLDERYAFLPTVAQLEHDAAYVDAKLGDLTKDKSLSERLLQAAYVEELEKMAKMLEASPTGPDTIPNMIRTSARVLEPTEVETGRPPPTLKVDVKGELERAGRMDRRVLLKAQERGLDAVINYMRGQLIPRLQRTYDDLHSRGVAEVETEAIVSALIEELEDINDAVENAKRSSPDGIQEGPESLLEVEMIELLKALPCNDGNTPVLLNREDVEREVSVLSARLSTSRAADKKWAYQLRDRVRELFSSNAPLLAMAYANSAVNTSPPFAPSRDQVIVQTNTRAKAEELIDAAGRLQKDTELSSRDKRKLGAFTDKWVQSRN</sequence>
<comment type="caution">
    <text evidence="2">The sequence shown here is derived from an EMBL/GenBank/DDBJ whole genome shotgun (WGS) entry which is preliminary data.</text>
</comment>
<name>A0A2G8SIK0_9APHY</name>
<gene>
    <name evidence="2" type="ORF">GSI_04203</name>
</gene>
<keyword evidence="1" id="KW-0175">Coiled coil</keyword>
<evidence type="ECO:0000256" key="1">
    <source>
        <dbReference type="SAM" id="Coils"/>
    </source>
</evidence>
<dbReference type="AlphaFoldDB" id="A0A2G8SIK0"/>
<dbReference type="Proteomes" id="UP000230002">
    <property type="component" value="Unassembled WGS sequence"/>
</dbReference>
<evidence type="ECO:0000313" key="2">
    <source>
        <dbReference type="EMBL" id="PIL33580.1"/>
    </source>
</evidence>
<keyword evidence="3" id="KW-1185">Reference proteome</keyword>